<keyword evidence="5" id="KW-1185">Reference proteome</keyword>
<protein>
    <recommendedName>
        <fullName evidence="3">ATLF-like domain-containing protein</fullName>
    </recommendedName>
</protein>
<dbReference type="Proteomes" id="UP001141183">
    <property type="component" value="Unassembled WGS sequence"/>
</dbReference>
<reference evidence="4" key="1">
    <citation type="submission" date="2022-05" db="EMBL/GenBank/DDBJ databases">
        <title>Draft genome sequence of Clostridium tertium strain CP3 isolated from Peru.</title>
        <authorList>
            <person name="Hurtado R."/>
            <person name="Lima L."/>
            <person name="Sousa T."/>
            <person name="Jaiswal A.K."/>
            <person name="Tiwari S."/>
            <person name="Maturrano L."/>
            <person name="Brenig B."/>
            <person name="Azevedo V."/>
        </authorList>
    </citation>
    <scope>NUCLEOTIDE SEQUENCE</scope>
    <source>
        <strain evidence="4">CP3</strain>
    </source>
</reference>
<dbReference type="AlphaFoldDB" id="A0A9X3XQV5"/>
<dbReference type="Gene3D" id="3.90.176.10">
    <property type="entry name" value="Toxin ADP-ribosyltransferase, Chain A, domain 1"/>
    <property type="match status" value="1"/>
</dbReference>
<dbReference type="GO" id="GO:0008237">
    <property type="term" value="F:metallopeptidase activity"/>
    <property type="evidence" value="ECO:0007669"/>
    <property type="project" value="InterPro"/>
</dbReference>
<dbReference type="EMBL" id="JAMRYU010000035">
    <property type="protein sequence ID" value="MDC4242489.1"/>
    <property type="molecule type" value="Genomic_DNA"/>
</dbReference>
<comment type="caution">
    <text evidence="4">The sequence shown here is derived from an EMBL/GenBank/DDBJ whole genome shotgun (WGS) entry which is preliminary data.</text>
</comment>
<dbReference type="GO" id="GO:0005576">
    <property type="term" value="C:extracellular region"/>
    <property type="evidence" value="ECO:0007669"/>
    <property type="project" value="UniProtKB-SubCell"/>
</dbReference>
<dbReference type="SUPFAM" id="SSF55486">
    <property type="entry name" value="Metalloproteases ('zincins'), catalytic domain"/>
    <property type="match status" value="1"/>
</dbReference>
<evidence type="ECO:0000259" key="3">
    <source>
        <dbReference type="PROSITE" id="PS51995"/>
    </source>
</evidence>
<sequence length="422" mass="48929">MPHEFDKIKDFKLDKPKADEWARLRYEKWEKSSNPSDFETVKEFIRESNNFKKILKEYNGILDDIDDSKYPNVKKKLKELNKLLNYEVNRLIYPKDIYIGLDANDLGVELRAQYMNNTPTTLNIKACSNILNYKFGTLLGFEVGSLIKDIREMDKVLLRITLPAGSYLGCFYSRGEQKAIIPPNNDIEIKSSKIIAYEGREIIALKAVLKEKYFVDKKISNLEKKLSNKFVDFDKSIYFVKLDFKKGFESYALEFAETSINSLISNFPKNKQLYEDTIDDIKQIVFTDGRIPVPTGSDISGWFDQYNKILYIKPTTPRFVLNIDKSMDSKTTILHEVAHAVDQLHLDFSMNAKFNQIYNEEKAAVIQNETITSEGYAGNNISEYFAEVFKAIYSPYSEQRQAIQEIAPKSVSFIEQKIKEYK</sequence>
<evidence type="ECO:0000313" key="5">
    <source>
        <dbReference type="Proteomes" id="UP001141183"/>
    </source>
</evidence>
<dbReference type="InterPro" id="IPR014781">
    <property type="entry name" value="Anthrax_toxin_lethal/edema_N/C"/>
</dbReference>
<dbReference type="Gene3D" id="3.40.390.10">
    <property type="entry name" value="Collagenase (Catalytic Domain)"/>
    <property type="match status" value="1"/>
</dbReference>
<dbReference type="PROSITE" id="PS51996">
    <property type="entry name" value="TR_MART"/>
    <property type="match status" value="1"/>
</dbReference>
<accession>A0A9X3XQV5</accession>
<proteinExistence type="predicted"/>
<gene>
    <name evidence="4" type="ORF">NE398_20365</name>
</gene>
<dbReference type="RefSeq" id="WP_272470798.1">
    <property type="nucleotide sequence ID" value="NZ_JAMRYU010000035.1"/>
</dbReference>
<comment type="subcellular location">
    <subcellularLocation>
        <location evidence="1">Secreted</location>
    </subcellularLocation>
</comment>
<dbReference type="PROSITE" id="PS51995">
    <property type="entry name" value="ATLF"/>
    <property type="match status" value="1"/>
</dbReference>
<evidence type="ECO:0000256" key="2">
    <source>
        <dbReference type="ARBA" id="ARBA00022525"/>
    </source>
</evidence>
<dbReference type="InterPro" id="IPR047568">
    <property type="entry name" value="ATLF-like_dom"/>
</dbReference>
<dbReference type="Pfam" id="PF07737">
    <property type="entry name" value="ATLF"/>
    <property type="match status" value="1"/>
</dbReference>
<evidence type="ECO:0000313" key="4">
    <source>
        <dbReference type="EMBL" id="MDC4242489.1"/>
    </source>
</evidence>
<name>A0A9X3XQV5_9CLOT</name>
<evidence type="ECO:0000256" key="1">
    <source>
        <dbReference type="ARBA" id="ARBA00004613"/>
    </source>
</evidence>
<dbReference type="SUPFAM" id="SSF56399">
    <property type="entry name" value="ADP-ribosylation"/>
    <property type="match status" value="1"/>
</dbReference>
<feature type="domain" description="ATLF-like" evidence="3">
    <location>
        <begin position="216"/>
        <end position="419"/>
    </location>
</feature>
<dbReference type="InterPro" id="IPR024079">
    <property type="entry name" value="MetalloPept_cat_dom_sf"/>
</dbReference>
<keyword evidence="2" id="KW-0964">Secreted</keyword>
<organism evidence="4 5">
    <name type="scientific">Clostridium tertium</name>
    <dbReference type="NCBI Taxonomy" id="1559"/>
    <lineage>
        <taxon>Bacteria</taxon>
        <taxon>Bacillati</taxon>
        <taxon>Bacillota</taxon>
        <taxon>Clostridia</taxon>
        <taxon>Eubacteriales</taxon>
        <taxon>Clostridiaceae</taxon>
        <taxon>Clostridium</taxon>
    </lineage>
</organism>